<accession>A0A368NRX5</accession>
<dbReference type="Proteomes" id="UP000252558">
    <property type="component" value="Unassembled WGS sequence"/>
</dbReference>
<evidence type="ECO:0000256" key="1">
    <source>
        <dbReference type="SAM" id="Phobius"/>
    </source>
</evidence>
<dbReference type="RefSeq" id="WP_114336483.1">
    <property type="nucleotide sequence ID" value="NZ_QPID01000001.1"/>
</dbReference>
<organism evidence="2 3">
    <name type="scientific">Corallincola holothuriorum</name>
    <dbReference type="NCBI Taxonomy" id="2282215"/>
    <lineage>
        <taxon>Bacteria</taxon>
        <taxon>Pseudomonadati</taxon>
        <taxon>Pseudomonadota</taxon>
        <taxon>Gammaproteobacteria</taxon>
        <taxon>Alteromonadales</taxon>
        <taxon>Psychromonadaceae</taxon>
        <taxon>Corallincola</taxon>
    </lineage>
</organism>
<evidence type="ECO:0000313" key="2">
    <source>
        <dbReference type="EMBL" id="RCU52575.1"/>
    </source>
</evidence>
<evidence type="ECO:0000313" key="3">
    <source>
        <dbReference type="Proteomes" id="UP000252558"/>
    </source>
</evidence>
<reference evidence="2 3" key="1">
    <citation type="submission" date="2018-07" db="EMBL/GenBank/DDBJ databases">
        <title>Corallincola holothuriorum sp. nov., a new facultative anaerobe isolated from sea cucumber Apostichopus japonicus.</title>
        <authorList>
            <person name="Xia H."/>
        </authorList>
    </citation>
    <scope>NUCLEOTIDE SEQUENCE [LARGE SCALE GENOMIC DNA]</scope>
    <source>
        <strain evidence="2 3">C4</strain>
    </source>
</reference>
<keyword evidence="1" id="KW-0812">Transmembrane</keyword>
<proteinExistence type="predicted"/>
<name>A0A368NRX5_9GAMM</name>
<sequence length="408" mass="45475">MSKYASSVLINVLYLGLGLLFSFSAQAFKPEPPERVPGLGVAVPDSDIDNKLKHYCRPIAAWSRPAYMLCLEAGVSVNLAIREYHAAECSAQDTRGICEQARGLYQRNFRLWDGSVDNVGRAQAQLGAAGRKKVAASAGVAQCKNRYQQAIDSHRTKLDQILLWLEQRKQVTSGLSAESLLLLERNASEKLSLSGFKPPVSSPTCQQAMKGSHAKLVQEQSEIRKQLSAKQVSWRTEAERLLAVRACEQPTKRRILALQQQYLQSHQSESTAIGLALLQPSGFVFAKGNRFRFDRHIADLAKLAVADPNTLVGDDEVLLVQQNCSVSSELQLQRMAQTQRQQWFLLQRDLWVVDYLAAGKRLPKLTPSNTKVWLFSGLGLLFITIVGVCIYPLTIARIKAIMRKRKSE</sequence>
<dbReference type="EMBL" id="QPID01000001">
    <property type="protein sequence ID" value="RCU52575.1"/>
    <property type="molecule type" value="Genomic_DNA"/>
</dbReference>
<feature type="transmembrane region" description="Helical" evidence="1">
    <location>
        <begin position="372"/>
        <end position="396"/>
    </location>
</feature>
<keyword evidence="3" id="KW-1185">Reference proteome</keyword>
<dbReference type="AlphaFoldDB" id="A0A368NRX5"/>
<comment type="caution">
    <text evidence="2">The sequence shown here is derived from an EMBL/GenBank/DDBJ whole genome shotgun (WGS) entry which is preliminary data.</text>
</comment>
<keyword evidence="1" id="KW-1133">Transmembrane helix</keyword>
<gene>
    <name evidence="2" type="ORF">DU002_00980</name>
</gene>
<protein>
    <submittedName>
        <fullName evidence="2">Uncharacterized protein</fullName>
    </submittedName>
</protein>
<keyword evidence="1" id="KW-0472">Membrane</keyword>